<dbReference type="PANTHER" id="PTHR20857:SF15">
    <property type="entry name" value="THIAMINE-PHOSPHATE SYNTHASE"/>
    <property type="match status" value="1"/>
</dbReference>
<evidence type="ECO:0000256" key="1">
    <source>
        <dbReference type="ARBA" id="ARBA00004948"/>
    </source>
</evidence>
<dbReference type="EMBL" id="CP158375">
    <property type="protein sequence ID" value="XDO95208.1"/>
    <property type="molecule type" value="Genomic_DNA"/>
</dbReference>
<dbReference type="InterPro" id="IPR022998">
    <property type="entry name" value="ThiamineP_synth_TenI"/>
</dbReference>
<dbReference type="Gene3D" id="3.20.20.70">
    <property type="entry name" value="Aldolase class I"/>
    <property type="match status" value="1"/>
</dbReference>
<dbReference type="RefSeq" id="WP_369058060.1">
    <property type="nucleotide sequence ID" value="NZ_CP158375.1"/>
</dbReference>
<proteinExistence type="predicted"/>
<evidence type="ECO:0000259" key="3">
    <source>
        <dbReference type="Pfam" id="PF02581"/>
    </source>
</evidence>
<reference evidence="4" key="1">
    <citation type="submission" date="2024-06" db="EMBL/GenBank/DDBJ databases">
        <title>Caulobacter inopinatus, sp. nov.</title>
        <authorList>
            <person name="Donachie S.P."/>
        </authorList>
    </citation>
    <scope>NUCLEOTIDE SEQUENCE</scope>
    <source>
        <strain evidence="4">73W</strain>
    </source>
</reference>
<dbReference type="Pfam" id="PF02581">
    <property type="entry name" value="TMP-TENI"/>
    <property type="match status" value="1"/>
</dbReference>
<sequence>MSLQVLAEAAAHLNRAAGLKKPLPPLLFFTDPQRTPDPAAIARRLPAGSAVVLRLFGAADAVDQARKMRALTAELGLKLLIGADTDLAAAIKADGVHLPQRLIVQSPSLRRQHPEWLITAAAHSQAALERASLAGTDAAVVSPVFPSQSPSAGAPLGAEQFAAMVQATQIPVYALGGVTADTVGQLKDSGAAGLAAVSALAD</sequence>
<dbReference type="InterPro" id="IPR013785">
    <property type="entry name" value="Aldolase_TIM"/>
</dbReference>
<dbReference type="GO" id="GO:0005737">
    <property type="term" value="C:cytoplasm"/>
    <property type="evidence" value="ECO:0007669"/>
    <property type="project" value="TreeGrafter"/>
</dbReference>
<dbReference type="PANTHER" id="PTHR20857">
    <property type="entry name" value="THIAMINE-PHOSPHATE PYROPHOSPHORYLASE"/>
    <property type="match status" value="1"/>
</dbReference>
<dbReference type="AlphaFoldDB" id="A0AB39KPA3"/>
<evidence type="ECO:0000256" key="2">
    <source>
        <dbReference type="ARBA" id="ARBA00022977"/>
    </source>
</evidence>
<keyword evidence="2" id="KW-0784">Thiamine biosynthesis</keyword>
<name>A0AB39KPA3_9CAUL</name>
<comment type="pathway">
    <text evidence="1">Cofactor biosynthesis; thiamine diphosphate biosynthesis.</text>
</comment>
<dbReference type="CDD" id="cd00564">
    <property type="entry name" value="TMP_TenI"/>
    <property type="match status" value="1"/>
</dbReference>
<gene>
    <name evidence="4" type="ORF">ABOZ73_10245</name>
</gene>
<dbReference type="SUPFAM" id="SSF51391">
    <property type="entry name" value="Thiamin phosphate synthase"/>
    <property type="match status" value="1"/>
</dbReference>
<organism evidence="4">
    <name type="scientific">Caulobacter sp. 73W</name>
    <dbReference type="NCBI Taxonomy" id="3161137"/>
    <lineage>
        <taxon>Bacteria</taxon>
        <taxon>Pseudomonadati</taxon>
        <taxon>Pseudomonadota</taxon>
        <taxon>Alphaproteobacteria</taxon>
        <taxon>Caulobacterales</taxon>
        <taxon>Caulobacteraceae</taxon>
        <taxon>Caulobacter</taxon>
    </lineage>
</organism>
<protein>
    <submittedName>
        <fullName evidence="4">Thiamine phosphate synthase</fullName>
    </submittedName>
</protein>
<dbReference type="GO" id="GO:0004789">
    <property type="term" value="F:thiamine-phosphate diphosphorylase activity"/>
    <property type="evidence" value="ECO:0007669"/>
    <property type="project" value="TreeGrafter"/>
</dbReference>
<accession>A0AB39KPA3</accession>
<evidence type="ECO:0000313" key="4">
    <source>
        <dbReference type="EMBL" id="XDO95208.1"/>
    </source>
</evidence>
<feature type="domain" description="Thiamine phosphate synthase/TenI" evidence="3">
    <location>
        <begin position="28"/>
        <end position="200"/>
    </location>
</feature>
<dbReference type="GO" id="GO:0009228">
    <property type="term" value="P:thiamine biosynthetic process"/>
    <property type="evidence" value="ECO:0007669"/>
    <property type="project" value="UniProtKB-KW"/>
</dbReference>
<dbReference type="InterPro" id="IPR036206">
    <property type="entry name" value="ThiamineP_synth_sf"/>
</dbReference>